<dbReference type="VEuPathDB" id="PlasmoDB:PGAL8A_00265200"/>
<protein>
    <submittedName>
        <fullName evidence="1">Gamete antigen 27/25, putative</fullName>
    </submittedName>
</protein>
<keyword evidence="2" id="KW-1185">Reference proteome</keyword>
<dbReference type="Pfam" id="PF09216">
    <property type="entry name" value="Pfg27"/>
    <property type="match status" value="1"/>
</dbReference>
<name>A0A1J1GSJ1_PLAGA</name>
<dbReference type="OrthoDB" id="387098at2759"/>
<accession>A0A1J1GSJ1</accession>
<dbReference type="InterPro" id="IPR036469">
    <property type="entry name" value="Pfg27_sf"/>
</dbReference>
<dbReference type="GeneID" id="39731181"/>
<dbReference type="Gene3D" id="1.10.3030.10">
    <property type="entry name" value="Gametocyte protein Pfg27"/>
    <property type="match status" value="1"/>
</dbReference>
<dbReference type="RefSeq" id="XP_028528260.1">
    <property type="nucleotide sequence ID" value="XM_028671626.1"/>
</dbReference>
<reference evidence="1" key="1">
    <citation type="submission" date="2015-04" db="EMBL/GenBank/DDBJ databases">
        <authorList>
            <consortium name="Pathogen Informatics"/>
        </authorList>
    </citation>
    <scope>NUCLEOTIDE SEQUENCE [LARGE SCALE GENOMIC DNA]</scope>
    <source>
        <strain evidence="1">8A</strain>
    </source>
</reference>
<evidence type="ECO:0000313" key="2">
    <source>
        <dbReference type="Proteomes" id="UP000220797"/>
    </source>
</evidence>
<organism evidence="1 2">
    <name type="scientific">Plasmodium gallinaceum</name>
    <dbReference type="NCBI Taxonomy" id="5849"/>
    <lineage>
        <taxon>Eukaryota</taxon>
        <taxon>Sar</taxon>
        <taxon>Alveolata</taxon>
        <taxon>Apicomplexa</taxon>
        <taxon>Aconoidasida</taxon>
        <taxon>Haemosporida</taxon>
        <taxon>Plasmodiidae</taxon>
        <taxon>Plasmodium</taxon>
        <taxon>Plasmodium (Haemamoeba)</taxon>
    </lineage>
</organism>
<sequence>MAVDEVTENPSLKPGTKPRPCEKYIDNFFRCCDVEFKTTNSMLGKLKECKSNSEMEAKLKDYNAIKEEIVNVGMHECNFLIEKEFHDNMSYRISDRLRDFCFEEKLTDEYIFKVKEIYSAEDKAGADVFFETCNKEGNLERKKVIDDMALIKSNLRKHEQCTHIKLSEEKLNNAAKRVQRLLCDLCLLTLRPAKDLPLKPDDGKPPC</sequence>
<proteinExistence type="predicted"/>
<dbReference type="Proteomes" id="UP000220797">
    <property type="component" value="Unassembled WGS sequence"/>
</dbReference>
<dbReference type="EMBL" id="CVMV01000034">
    <property type="protein sequence ID" value="CRG95449.1"/>
    <property type="molecule type" value="Genomic_DNA"/>
</dbReference>
<gene>
    <name evidence="1" type="ORF">PGAL8A_00265200</name>
</gene>
<comment type="caution">
    <text evidence="1">The sequence shown here is derived from an EMBL/GenBank/DDBJ whole genome shotgun (WGS) entry which is preliminary data.</text>
</comment>
<dbReference type="SUPFAM" id="SSF89162">
    <property type="entry name" value="Gametocyte protein Pfg27"/>
    <property type="match status" value="1"/>
</dbReference>
<evidence type="ECO:0000313" key="1">
    <source>
        <dbReference type="EMBL" id="CRG95449.1"/>
    </source>
</evidence>
<dbReference type="InterPro" id="IPR015299">
    <property type="entry name" value="Gamete_antigen_PLAspp"/>
</dbReference>
<dbReference type="AlphaFoldDB" id="A0A1J1GSJ1"/>